<protein>
    <submittedName>
        <fullName evidence="5">AraC-type DNA-binding domain-containing proteins</fullName>
    </submittedName>
</protein>
<keyword evidence="3" id="KW-0804">Transcription</keyword>
<dbReference type="SUPFAM" id="SSF51215">
    <property type="entry name" value="Regulatory protein AraC"/>
    <property type="match status" value="1"/>
</dbReference>
<keyword evidence="1" id="KW-0805">Transcription regulation</keyword>
<dbReference type="PANTHER" id="PTHR43280">
    <property type="entry name" value="ARAC-FAMILY TRANSCRIPTIONAL REGULATOR"/>
    <property type="match status" value="1"/>
</dbReference>
<dbReference type="HOGENOM" id="CLU_000445_88_3_9"/>
<evidence type="ECO:0000256" key="1">
    <source>
        <dbReference type="ARBA" id="ARBA00023015"/>
    </source>
</evidence>
<sequence length="304" mass="34900">MSKPKILTDRNLREVVSHGTTRFPFGYYIEDIQQFENGLVSSHWHKEFEFATVRQGQAQISIGTMTFPVQQGDGIFVNTGVMHAFQSQETTILPNILFDARMIAPEQTDIYEHFVAPFLQSGISHLVLHRSVPWQAQVLDMLEEIYFLCDREEKRNELEIHIRICQIWMLLAEHRAEMISDRQTGFTMQAQVRLQQMVQFIDREYAGSITLQEIADAACISKSEALRCFRVGMHCAPIQYVVAVRLERARSLLLTTLEPVTEIAFQVGFDNCSYFDRAFKKKYGMTPGQMRRQTGGAYGTANSL</sequence>
<dbReference type="CDD" id="cd02208">
    <property type="entry name" value="cupin_RmlC-like"/>
    <property type="match status" value="1"/>
</dbReference>
<dbReference type="STRING" id="213810.RUM_19180"/>
<dbReference type="Gene3D" id="2.60.120.10">
    <property type="entry name" value="Jelly Rolls"/>
    <property type="match status" value="1"/>
</dbReference>
<keyword evidence="2 5" id="KW-0238">DNA-binding</keyword>
<dbReference type="InterPro" id="IPR018060">
    <property type="entry name" value="HTH_AraC"/>
</dbReference>
<dbReference type="InterPro" id="IPR020449">
    <property type="entry name" value="Tscrpt_reg_AraC-type_HTH"/>
</dbReference>
<evidence type="ECO:0000259" key="4">
    <source>
        <dbReference type="PROSITE" id="PS01124"/>
    </source>
</evidence>
<gene>
    <name evidence="5" type="ordered locus">RUM_19180</name>
</gene>
<reference evidence="5" key="1">
    <citation type="submission" date="2010-03" db="EMBL/GenBank/DDBJ databases">
        <title>The genome sequence of Ruminococcus sp. 18P13.</title>
        <authorList>
            <consortium name="metaHIT consortium -- http://www.metahit.eu/"/>
            <person name="Pajon A."/>
            <person name="Turner K."/>
            <person name="Parkhill J."/>
            <person name="Bernalier A."/>
        </authorList>
    </citation>
    <scope>NUCLEOTIDE SEQUENCE [LARGE SCALE GENOMIC DNA]</scope>
    <source>
        <strain evidence="5">Type strain: 18P13</strain>
    </source>
</reference>
<reference evidence="5" key="2">
    <citation type="submission" date="2010-03" db="EMBL/GenBank/DDBJ databases">
        <authorList>
            <person name="Pajon A."/>
        </authorList>
    </citation>
    <scope>NUCLEOTIDE SEQUENCE</scope>
    <source>
        <strain evidence="5">Type strain: 18P13</strain>
    </source>
</reference>
<dbReference type="PROSITE" id="PS01124">
    <property type="entry name" value="HTH_ARAC_FAMILY_2"/>
    <property type="match status" value="1"/>
</dbReference>
<dbReference type="InterPro" id="IPR014710">
    <property type="entry name" value="RmlC-like_jellyroll"/>
</dbReference>
<dbReference type="InterPro" id="IPR037923">
    <property type="entry name" value="HTH-like"/>
</dbReference>
<evidence type="ECO:0000256" key="2">
    <source>
        <dbReference type="ARBA" id="ARBA00023125"/>
    </source>
</evidence>
<accession>D4LEB5</accession>
<dbReference type="GO" id="GO:0043565">
    <property type="term" value="F:sequence-specific DNA binding"/>
    <property type="evidence" value="ECO:0007669"/>
    <property type="project" value="InterPro"/>
</dbReference>
<dbReference type="GeneID" id="83156592"/>
<name>D4LEB5_RUMC1</name>
<dbReference type="Gene3D" id="1.10.10.60">
    <property type="entry name" value="Homeodomain-like"/>
    <property type="match status" value="2"/>
</dbReference>
<dbReference type="EMBL" id="FP929052">
    <property type="protein sequence ID" value="CBL17960.1"/>
    <property type="molecule type" value="Genomic_DNA"/>
</dbReference>
<dbReference type="InterPro" id="IPR009057">
    <property type="entry name" value="Homeodomain-like_sf"/>
</dbReference>
<evidence type="ECO:0000313" key="6">
    <source>
        <dbReference type="Proteomes" id="UP000007054"/>
    </source>
</evidence>
<evidence type="ECO:0000256" key="3">
    <source>
        <dbReference type="ARBA" id="ARBA00023163"/>
    </source>
</evidence>
<dbReference type="PANTHER" id="PTHR43280:SF28">
    <property type="entry name" value="HTH-TYPE TRANSCRIPTIONAL ACTIVATOR RHAS"/>
    <property type="match status" value="1"/>
</dbReference>
<dbReference type="InterPro" id="IPR018062">
    <property type="entry name" value="HTH_AraC-typ_CS"/>
</dbReference>
<keyword evidence="6" id="KW-1185">Reference proteome</keyword>
<feature type="domain" description="HTH araC/xylS-type" evidence="4">
    <location>
        <begin position="195"/>
        <end position="293"/>
    </location>
</feature>
<proteinExistence type="predicted"/>
<dbReference type="InterPro" id="IPR003313">
    <property type="entry name" value="AraC-bd"/>
</dbReference>
<dbReference type="RefSeq" id="WP_015558866.1">
    <property type="nucleotide sequence ID" value="NC_021039.1"/>
</dbReference>
<dbReference type="PATRIC" id="fig|213810.4.peg.1818"/>
<dbReference type="SUPFAM" id="SSF46689">
    <property type="entry name" value="Homeodomain-like"/>
    <property type="match status" value="1"/>
</dbReference>
<dbReference type="KEGG" id="rch:RUM_19180"/>
<dbReference type="Pfam" id="PF02311">
    <property type="entry name" value="AraC_binding"/>
    <property type="match status" value="1"/>
</dbReference>
<organism evidence="5 6">
    <name type="scientific">Ruminococcus champanellensis (strain DSM 18848 / JCM 17042 / KCTC 15320 / 18P13)</name>
    <dbReference type="NCBI Taxonomy" id="213810"/>
    <lineage>
        <taxon>Bacteria</taxon>
        <taxon>Bacillati</taxon>
        <taxon>Bacillota</taxon>
        <taxon>Clostridia</taxon>
        <taxon>Eubacteriales</taxon>
        <taxon>Oscillospiraceae</taxon>
        <taxon>Ruminococcus</taxon>
    </lineage>
</organism>
<dbReference type="SMART" id="SM00342">
    <property type="entry name" value="HTH_ARAC"/>
    <property type="match status" value="1"/>
</dbReference>
<dbReference type="Pfam" id="PF12833">
    <property type="entry name" value="HTH_18"/>
    <property type="match status" value="1"/>
</dbReference>
<dbReference type="GO" id="GO:0003700">
    <property type="term" value="F:DNA-binding transcription factor activity"/>
    <property type="evidence" value="ECO:0007669"/>
    <property type="project" value="InterPro"/>
</dbReference>
<dbReference type="Proteomes" id="UP000007054">
    <property type="component" value="Chromosome"/>
</dbReference>
<dbReference type="PRINTS" id="PR00032">
    <property type="entry name" value="HTHARAC"/>
</dbReference>
<dbReference type="AlphaFoldDB" id="D4LEB5"/>
<evidence type="ECO:0000313" key="5">
    <source>
        <dbReference type="EMBL" id="CBL17960.1"/>
    </source>
</evidence>
<dbReference type="PROSITE" id="PS00041">
    <property type="entry name" value="HTH_ARAC_FAMILY_1"/>
    <property type="match status" value="1"/>
</dbReference>